<comment type="subcellular location">
    <subcellularLocation>
        <location evidence="5">Cytoplasm</location>
    </subcellularLocation>
</comment>
<dbReference type="InterPro" id="IPR001789">
    <property type="entry name" value="Sig_transdc_resp-reg_receiver"/>
</dbReference>
<comment type="caution">
    <text evidence="10">The sequence shown here is derived from an EMBL/GenBank/DDBJ whole genome shotgun (WGS) entry which is preliminary data.</text>
</comment>
<proteinExistence type="inferred from homology"/>
<dbReference type="EMBL" id="RYZH01000020">
    <property type="protein sequence ID" value="RUL87504.1"/>
    <property type="molecule type" value="Genomic_DNA"/>
</dbReference>
<dbReference type="AlphaFoldDB" id="A0A432MJD8"/>
<evidence type="ECO:0000259" key="9">
    <source>
        <dbReference type="PROSITE" id="PS50122"/>
    </source>
</evidence>
<dbReference type="GO" id="GO:0008984">
    <property type="term" value="F:protein-glutamate methylesterase activity"/>
    <property type="evidence" value="ECO:0007669"/>
    <property type="project" value="UniProtKB-UniRule"/>
</dbReference>
<comment type="function">
    <text evidence="5">Involved in chemotaxis. Part of a chemotaxis signal transduction system that modulates chemotaxis in response to various stimuli. Catalyzes the demethylation of specific methylglutamate residues introduced into the chemoreceptors (methyl-accepting chemotaxis proteins or MCP) by CheR. Also mediates the irreversible deamidation of specific glutamine residues to glutamic acid.</text>
</comment>
<keyword evidence="11" id="KW-1185">Reference proteome</keyword>
<comment type="catalytic activity">
    <reaction evidence="5">
        <text>L-glutaminyl-[protein] + H2O = L-glutamyl-[protein] + NH4(+)</text>
        <dbReference type="Rhea" id="RHEA:16441"/>
        <dbReference type="Rhea" id="RHEA-COMP:10207"/>
        <dbReference type="Rhea" id="RHEA-COMP:10208"/>
        <dbReference type="ChEBI" id="CHEBI:15377"/>
        <dbReference type="ChEBI" id="CHEBI:28938"/>
        <dbReference type="ChEBI" id="CHEBI:29973"/>
        <dbReference type="ChEBI" id="CHEBI:30011"/>
        <dbReference type="EC" id="3.5.1.44"/>
    </reaction>
</comment>
<dbReference type="Proteomes" id="UP000280296">
    <property type="component" value="Unassembled WGS sequence"/>
</dbReference>
<dbReference type="RefSeq" id="WP_126725562.1">
    <property type="nucleotide sequence ID" value="NZ_RYZH01000020.1"/>
</dbReference>
<dbReference type="HAMAP" id="MF_00099">
    <property type="entry name" value="CheB_chemtxs"/>
    <property type="match status" value="1"/>
</dbReference>
<accession>A0A432MJD8</accession>
<dbReference type="GO" id="GO:0000156">
    <property type="term" value="F:phosphorelay response regulator activity"/>
    <property type="evidence" value="ECO:0007669"/>
    <property type="project" value="InterPro"/>
</dbReference>
<feature type="active site" evidence="5 6">
    <location>
        <position position="168"/>
    </location>
</feature>
<evidence type="ECO:0000256" key="4">
    <source>
        <dbReference type="ARBA" id="ARBA00048267"/>
    </source>
</evidence>
<dbReference type="PANTHER" id="PTHR42872">
    <property type="entry name" value="PROTEIN-GLUTAMATE METHYLESTERASE/PROTEIN-GLUTAMINE GLUTAMINASE"/>
    <property type="match status" value="1"/>
</dbReference>
<evidence type="ECO:0000259" key="8">
    <source>
        <dbReference type="PROSITE" id="PS50110"/>
    </source>
</evidence>
<dbReference type="InterPro" id="IPR008248">
    <property type="entry name" value="CheB-like"/>
</dbReference>
<evidence type="ECO:0000313" key="11">
    <source>
        <dbReference type="Proteomes" id="UP000280296"/>
    </source>
</evidence>
<feature type="active site" evidence="5 6">
    <location>
        <position position="195"/>
    </location>
</feature>
<dbReference type="GO" id="GO:0008168">
    <property type="term" value="F:methyltransferase activity"/>
    <property type="evidence" value="ECO:0007669"/>
    <property type="project" value="UniProtKB-KW"/>
</dbReference>
<dbReference type="InterPro" id="IPR000673">
    <property type="entry name" value="Sig_transdc_resp-reg_Me-estase"/>
</dbReference>
<keyword evidence="10" id="KW-0808">Transferase</keyword>
<dbReference type="CDD" id="cd17541">
    <property type="entry name" value="REC_CheB-like"/>
    <property type="match status" value="1"/>
</dbReference>
<dbReference type="CDD" id="cd16432">
    <property type="entry name" value="CheB_Rec"/>
    <property type="match status" value="1"/>
</dbReference>
<keyword evidence="1 5" id="KW-0963">Cytoplasm</keyword>
<dbReference type="GO" id="GO:0050568">
    <property type="term" value="F:protein-glutamine glutaminase activity"/>
    <property type="evidence" value="ECO:0007669"/>
    <property type="project" value="UniProtKB-UniRule"/>
</dbReference>
<dbReference type="NCBIfam" id="NF009206">
    <property type="entry name" value="PRK12555.1"/>
    <property type="match status" value="1"/>
</dbReference>
<dbReference type="PANTHER" id="PTHR42872:SF6">
    <property type="entry name" value="PROTEIN-GLUTAMATE METHYLESTERASE_PROTEIN-GLUTAMINE GLUTAMINASE"/>
    <property type="match status" value="1"/>
</dbReference>
<reference evidence="10 11" key="1">
    <citation type="submission" date="2018-12" db="EMBL/GenBank/DDBJ databases">
        <authorList>
            <person name="Toschakov S.V."/>
        </authorList>
    </citation>
    <scope>NUCLEOTIDE SEQUENCE [LARGE SCALE GENOMIC DNA]</scope>
    <source>
        <strain evidence="10 11">GM2012</strain>
    </source>
</reference>
<dbReference type="EC" id="3.1.1.61" evidence="5"/>
<evidence type="ECO:0000256" key="5">
    <source>
        <dbReference type="HAMAP-Rule" id="MF_00099"/>
    </source>
</evidence>
<protein>
    <recommendedName>
        <fullName evidence="5">Protein-glutamate methylesterase/protein-glutamine glutaminase</fullName>
        <ecNumber evidence="5">3.1.1.61</ecNumber>
        <ecNumber evidence="5">3.5.1.44</ecNumber>
    </recommendedName>
</protein>
<dbReference type="SUPFAM" id="SSF52738">
    <property type="entry name" value="Methylesterase CheB, C-terminal domain"/>
    <property type="match status" value="1"/>
</dbReference>
<evidence type="ECO:0000256" key="6">
    <source>
        <dbReference type="PROSITE-ProRule" id="PRU00050"/>
    </source>
</evidence>
<dbReference type="GO" id="GO:0006935">
    <property type="term" value="P:chemotaxis"/>
    <property type="evidence" value="ECO:0007669"/>
    <property type="project" value="UniProtKB-UniRule"/>
</dbReference>
<organism evidence="10 11">
    <name type="scientific">Tautonia sociabilis</name>
    <dbReference type="NCBI Taxonomy" id="2080755"/>
    <lineage>
        <taxon>Bacteria</taxon>
        <taxon>Pseudomonadati</taxon>
        <taxon>Planctomycetota</taxon>
        <taxon>Planctomycetia</taxon>
        <taxon>Isosphaerales</taxon>
        <taxon>Isosphaeraceae</taxon>
        <taxon>Tautonia</taxon>
    </lineage>
</organism>
<keyword evidence="5 7" id="KW-0597">Phosphoprotein</keyword>
<dbReference type="OrthoDB" id="9793421at2"/>
<evidence type="ECO:0000256" key="2">
    <source>
        <dbReference type="ARBA" id="ARBA00022500"/>
    </source>
</evidence>
<dbReference type="PROSITE" id="PS50122">
    <property type="entry name" value="CHEB"/>
    <property type="match status" value="1"/>
</dbReference>
<reference evidence="10 11" key="2">
    <citation type="submission" date="2019-01" db="EMBL/GenBank/DDBJ databases">
        <title>Tautonia sociabilis, a novel thermotolerant planctomycete of Isosphaeraceae family, isolated from a 4000 m deep subterranean habitat.</title>
        <authorList>
            <person name="Kovaleva O.L."/>
            <person name="Elcheninov A.G."/>
            <person name="Van Heerden E."/>
            <person name="Toshchakov S.V."/>
            <person name="Novikov A."/>
            <person name="Bonch-Osmolovskaya E.A."/>
            <person name="Kublanov I.V."/>
        </authorList>
    </citation>
    <scope>NUCLEOTIDE SEQUENCE [LARGE SCALE GENOMIC DNA]</scope>
    <source>
        <strain evidence="10 11">GM2012</strain>
    </source>
</reference>
<gene>
    <name evidence="5 10" type="primary">cheB</name>
    <name evidence="10" type="ORF">TsocGM_11735</name>
</gene>
<dbReference type="GO" id="GO:0005737">
    <property type="term" value="C:cytoplasm"/>
    <property type="evidence" value="ECO:0007669"/>
    <property type="project" value="UniProtKB-SubCell"/>
</dbReference>
<feature type="modified residue" description="4-aspartylphosphate" evidence="5 7">
    <location>
        <position position="53"/>
    </location>
</feature>
<comment type="domain">
    <text evidence="5">Contains a C-terminal catalytic domain, and an N-terminal region which modulates catalytic activity.</text>
</comment>
<dbReference type="GO" id="GO:0032259">
    <property type="term" value="P:methylation"/>
    <property type="evidence" value="ECO:0007669"/>
    <property type="project" value="UniProtKB-KW"/>
</dbReference>
<keyword evidence="10" id="KW-0489">Methyltransferase</keyword>
<evidence type="ECO:0000256" key="7">
    <source>
        <dbReference type="PROSITE-ProRule" id="PRU00169"/>
    </source>
</evidence>
<dbReference type="PIRSF" id="PIRSF000876">
    <property type="entry name" value="RR_chemtxs_CheB"/>
    <property type="match status" value="1"/>
</dbReference>
<feature type="domain" description="CheB-type methylesterase" evidence="9">
    <location>
        <begin position="157"/>
        <end position="346"/>
    </location>
</feature>
<feature type="active site" evidence="5 6">
    <location>
        <position position="288"/>
    </location>
</feature>
<feature type="domain" description="Response regulatory" evidence="8">
    <location>
        <begin position="2"/>
        <end position="119"/>
    </location>
</feature>
<sequence length="347" mass="36434">MRIAIINDSAIATEALRRVVRSDPALSLAWTAADGEQGAAKAQADPPDLILMDLIMPRVDGVEATRRIMADRPCPILVVTATVTGHIDKVYEAMAFGALDAVNTPTLGAGGVTEGGEELLRKIRQVAALSGAIVEGPATAAGPTPYSSTSGEFPAHPRPQPLVVIGASTGGPKALAELLSALPEGWPAAVVVAQHIDRDFAPGLARWLGEHSSVPVRTSEPRMVPEPGTVTLSCTNDHMVLRRGGHLDHVREPVAAPYRPSVDVFFESVAQNWMRPDAAVILTGMGSDGASGLLTLRRSGWLTIAQDRESCAVFGMPRAAAELGAADAVLPPDQIAEALVRWAARRG</sequence>
<dbReference type="InterPro" id="IPR035909">
    <property type="entry name" value="CheB_C"/>
</dbReference>
<comment type="PTM">
    <text evidence="5">Phosphorylated by CheA. Phosphorylation of the N-terminal regulatory domain activates the methylesterase activity.</text>
</comment>
<dbReference type="Pfam" id="PF01339">
    <property type="entry name" value="CheB_methylest"/>
    <property type="match status" value="1"/>
</dbReference>
<dbReference type="SUPFAM" id="SSF52172">
    <property type="entry name" value="CheY-like"/>
    <property type="match status" value="1"/>
</dbReference>
<evidence type="ECO:0000256" key="1">
    <source>
        <dbReference type="ARBA" id="ARBA00022490"/>
    </source>
</evidence>
<comment type="catalytic activity">
    <reaction evidence="4 5">
        <text>[protein]-L-glutamate 5-O-methyl ester + H2O = L-glutamyl-[protein] + methanol + H(+)</text>
        <dbReference type="Rhea" id="RHEA:23236"/>
        <dbReference type="Rhea" id="RHEA-COMP:10208"/>
        <dbReference type="Rhea" id="RHEA-COMP:10311"/>
        <dbReference type="ChEBI" id="CHEBI:15377"/>
        <dbReference type="ChEBI" id="CHEBI:15378"/>
        <dbReference type="ChEBI" id="CHEBI:17790"/>
        <dbReference type="ChEBI" id="CHEBI:29973"/>
        <dbReference type="ChEBI" id="CHEBI:82795"/>
        <dbReference type="EC" id="3.1.1.61"/>
    </reaction>
</comment>
<keyword evidence="2 5" id="KW-0145">Chemotaxis</keyword>
<keyword evidence="3 5" id="KW-0378">Hydrolase</keyword>
<evidence type="ECO:0000313" key="10">
    <source>
        <dbReference type="EMBL" id="RUL87504.1"/>
    </source>
</evidence>
<dbReference type="EC" id="3.5.1.44" evidence="5"/>
<dbReference type="PROSITE" id="PS50110">
    <property type="entry name" value="RESPONSE_REGULATORY"/>
    <property type="match status" value="1"/>
</dbReference>
<dbReference type="Pfam" id="PF00072">
    <property type="entry name" value="Response_reg"/>
    <property type="match status" value="1"/>
</dbReference>
<dbReference type="Gene3D" id="3.40.50.2300">
    <property type="match status" value="1"/>
</dbReference>
<dbReference type="Gene3D" id="3.40.50.180">
    <property type="entry name" value="Methylesterase CheB, C-terminal domain"/>
    <property type="match status" value="1"/>
</dbReference>
<evidence type="ECO:0000256" key="3">
    <source>
        <dbReference type="ARBA" id="ARBA00022801"/>
    </source>
</evidence>
<comment type="similarity">
    <text evidence="5">Belongs to the CheB family.</text>
</comment>
<name>A0A432MJD8_9BACT</name>
<dbReference type="InterPro" id="IPR011006">
    <property type="entry name" value="CheY-like_superfamily"/>
</dbReference>
<dbReference type="SMART" id="SM00448">
    <property type="entry name" value="REC"/>
    <property type="match status" value="1"/>
</dbReference>